<reference evidence="1" key="2">
    <citation type="submission" date="2020-05" db="UniProtKB">
        <authorList>
            <consortium name="EnsemblMetazoa"/>
        </authorList>
    </citation>
    <scope>IDENTIFICATION</scope>
    <source>
        <strain evidence="1">IAEA</strain>
    </source>
</reference>
<dbReference type="AlphaFoldDB" id="A0A1A9WJR7"/>
<accession>A0A1A9WJR7</accession>
<dbReference type="VEuPathDB" id="VectorBase:GBRI022243"/>
<sequence>MAPRIELDVQQFTLSLVSCATPLTPFFLESGDVSHKTQYGNKGSGRKHFIFILKSLQLHSNWSFYRNNTINDPRFALANLALGGDKASPLRIISHRLSKIPQKDKKKKVLNSGFYFSKIQKNANNSKICNVAKLNSATADDVYESGSHQAQLGQ</sequence>
<keyword evidence="2" id="KW-1185">Reference proteome</keyword>
<evidence type="ECO:0000313" key="2">
    <source>
        <dbReference type="Proteomes" id="UP000091820"/>
    </source>
</evidence>
<reference evidence="2" key="1">
    <citation type="submission" date="2014-03" db="EMBL/GenBank/DDBJ databases">
        <authorList>
            <person name="Aksoy S."/>
            <person name="Warren W."/>
            <person name="Wilson R.K."/>
        </authorList>
    </citation>
    <scope>NUCLEOTIDE SEQUENCE [LARGE SCALE GENOMIC DNA]</scope>
    <source>
        <strain evidence="2">IAEA</strain>
    </source>
</reference>
<evidence type="ECO:0000313" key="1">
    <source>
        <dbReference type="EnsemblMetazoa" id="GBRI022243-PA"/>
    </source>
</evidence>
<dbReference type="PROSITE" id="PS51257">
    <property type="entry name" value="PROKAR_LIPOPROTEIN"/>
    <property type="match status" value="1"/>
</dbReference>
<organism evidence="1 2">
    <name type="scientific">Glossina brevipalpis</name>
    <dbReference type="NCBI Taxonomy" id="37001"/>
    <lineage>
        <taxon>Eukaryota</taxon>
        <taxon>Metazoa</taxon>
        <taxon>Ecdysozoa</taxon>
        <taxon>Arthropoda</taxon>
        <taxon>Hexapoda</taxon>
        <taxon>Insecta</taxon>
        <taxon>Pterygota</taxon>
        <taxon>Neoptera</taxon>
        <taxon>Endopterygota</taxon>
        <taxon>Diptera</taxon>
        <taxon>Brachycera</taxon>
        <taxon>Muscomorpha</taxon>
        <taxon>Hippoboscoidea</taxon>
        <taxon>Glossinidae</taxon>
        <taxon>Glossina</taxon>
    </lineage>
</organism>
<dbReference type="Proteomes" id="UP000091820">
    <property type="component" value="Unassembled WGS sequence"/>
</dbReference>
<name>A0A1A9WJR7_9MUSC</name>
<proteinExistence type="predicted"/>
<dbReference type="EnsemblMetazoa" id="GBRI022243-RA">
    <property type="protein sequence ID" value="GBRI022243-PA"/>
    <property type="gene ID" value="GBRI022243"/>
</dbReference>
<protein>
    <submittedName>
        <fullName evidence="1">Uncharacterized protein</fullName>
    </submittedName>
</protein>